<feature type="coiled-coil region" evidence="2">
    <location>
        <begin position="680"/>
        <end position="738"/>
    </location>
</feature>
<gene>
    <name evidence="6" type="ORF">DS079_10895</name>
</gene>
<organism evidence="6 7">
    <name type="scientific">Brachybacterium paraconglomeratum</name>
    <dbReference type="NCBI Taxonomy" id="173362"/>
    <lineage>
        <taxon>Bacteria</taxon>
        <taxon>Bacillati</taxon>
        <taxon>Actinomycetota</taxon>
        <taxon>Actinomycetes</taxon>
        <taxon>Micrococcales</taxon>
        <taxon>Dermabacteraceae</taxon>
        <taxon>Brachybacterium</taxon>
    </lineage>
</organism>
<sequence>MAEATRAVDQTAKGTETAAKQADTAMGRMVQSAQKNRAAWDTVGTTLTGFGAAAVGGLALAVKAAMDWESAWAGVQKTVDGTAPQMAALEQGLRSMARELPASHQEIAAVAEAAGQLGIATPNILSFTRTMINMGEATNLSADEAATSLARFVNITGTSQNQIGLLGASIVGLGNNFATTESEILAMSMRLAGAGAQANMSEGDILGIATAMSSVGIEAEAGGSAMSQTMKRIGKAVDEGGSSLELFSQVSGMSAQEFSDAWRNDPTTALDAFITGLSGVESQGMTTNGVLAELGITGIREADSLLRLSAASEQGANGMSLLADAVQTGNSEFDKGTALIEEASKRYETAESRIAMARNALVDSAISIGGVVLPAVAGLADGVVNLAGGFADLPGPVQGTVAALGGLAGVAALGAGSFLLLFPRVMDTVSAFREMGILSDSMAGKLGSATLAVGKAGLAFAALAAVPPILNSVTDAMRGIDDAEFDLGMGELTAGLLEGERTGRMFDAVLGDMYDSGALNKQMFADLGSTVSQVADINWFQKLVGPLAASGVNDAKDRLLELSDAFVLLSQTDLSKAQSTFAAFMAEAEKSGATFDDVMKVMPSFRDELAGIATQMGLDGTDSAVLYRIAMGELSPVVNETTGAVEGYSDAIEGAGEATETTADAVGDLQEKMFSLADGFLNARQAARDYEDALKAAKEAIDENGKAWENGTEGARSNAEAIDELSQAALDNAEAMQRNGEDVGGYLEEQRKAIYDVAIEMGATTEQAEAYVDALGLTPENITTLIELEDQLARERWNALWEDLGYHPPLVIDPTVDPEGKVPQFTGLLSDIPPEKNTAVGVQTDEAIQKTYGFGDVLESETQDQTATINADTEFAMWEVNALNEAIGLAGGTVTINGSTVTAEQALSILQGTINESDGTVDINGRTVPADEALHTLIGVVNETDGTIDVLADTDTAESAANRAARDRDSTIDVHANDGRAESDLNSTSRDRTSDVTARSHTGGAESSLNSTARNRSSHIDVNDNSGGANSRINNAARNRSMTIYVGYSDPGFRGSGGGSRFATGGPVHGPGTSTSDSIAALLSNGEHVLTAAEVALAGGHDSIFRMRAAIRAGALRFAEGGGVESGGYAAAPAMVSASSMRPQTVAAEVDSRVIAGAVAGAISAYEPIVAIGDREFVGVMRRAGRLGAK</sequence>
<feature type="compositionally biased region" description="Polar residues" evidence="3">
    <location>
        <begin position="995"/>
        <end position="1015"/>
    </location>
</feature>
<dbReference type="GeneID" id="78121529"/>
<feature type="compositionally biased region" description="Basic and acidic residues" evidence="3">
    <location>
        <begin position="964"/>
        <end position="994"/>
    </location>
</feature>
<keyword evidence="4" id="KW-1133">Transmembrane helix</keyword>
<feature type="transmembrane region" description="Helical" evidence="4">
    <location>
        <begin position="443"/>
        <end position="466"/>
    </location>
</feature>
<dbReference type="InterPro" id="IPR010090">
    <property type="entry name" value="Phage_tape_meas"/>
</dbReference>
<keyword evidence="4" id="KW-0472">Membrane</keyword>
<dbReference type="Proteomes" id="UP000274327">
    <property type="component" value="Unassembled WGS sequence"/>
</dbReference>
<keyword evidence="7" id="KW-1185">Reference proteome</keyword>
<reference evidence="6 7" key="1">
    <citation type="submission" date="2018-07" db="EMBL/GenBank/DDBJ databases">
        <title>Brachybacteriurn paraconglorneratum KCTC 9916.</title>
        <authorList>
            <person name="Li Y."/>
        </authorList>
    </citation>
    <scope>NUCLEOTIDE SEQUENCE [LARGE SCALE GENOMIC DNA]</scope>
    <source>
        <strain evidence="6 7">KCTC 9916</strain>
    </source>
</reference>
<feature type="transmembrane region" description="Helical" evidence="4">
    <location>
        <begin position="400"/>
        <end position="422"/>
    </location>
</feature>
<evidence type="ECO:0000256" key="1">
    <source>
        <dbReference type="ARBA" id="ARBA00022612"/>
    </source>
</evidence>
<keyword evidence="4" id="KW-0812">Transmembrane</keyword>
<keyword evidence="1" id="KW-1188">Viral release from host cell</keyword>
<dbReference type="EMBL" id="QOCI01000008">
    <property type="protein sequence ID" value="RRR18246.1"/>
    <property type="molecule type" value="Genomic_DNA"/>
</dbReference>
<keyword evidence="2" id="KW-0175">Coiled coil</keyword>
<feature type="domain" description="Phage tail tape measure protein" evidence="5">
    <location>
        <begin position="94"/>
        <end position="285"/>
    </location>
</feature>
<evidence type="ECO:0000259" key="5">
    <source>
        <dbReference type="Pfam" id="PF10145"/>
    </source>
</evidence>
<evidence type="ECO:0000256" key="4">
    <source>
        <dbReference type="SAM" id="Phobius"/>
    </source>
</evidence>
<feature type="transmembrane region" description="Helical" evidence="4">
    <location>
        <begin position="360"/>
        <end position="380"/>
    </location>
</feature>
<name>A0A3R8SD78_9MICO</name>
<dbReference type="PANTHER" id="PTHR37813">
    <property type="entry name" value="FELS-2 PROPHAGE PROTEIN"/>
    <property type="match status" value="1"/>
</dbReference>
<evidence type="ECO:0000313" key="7">
    <source>
        <dbReference type="Proteomes" id="UP000274327"/>
    </source>
</evidence>
<protein>
    <submittedName>
        <fullName evidence="6">Phage tail tape measure protein</fullName>
    </submittedName>
</protein>
<accession>A0A3R8SD78</accession>
<feature type="region of interest" description="Disordered" evidence="3">
    <location>
        <begin position="1"/>
        <end position="29"/>
    </location>
</feature>
<dbReference type="NCBIfam" id="TIGR01760">
    <property type="entry name" value="tape_meas_TP901"/>
    <property type="match status" value="1"/>
</dbReference>
<dbReference type="AlphaFoldDB" id="A0A3R8SD78"/>
<evidence type="ECO:0000256" key="3">
    <source>
        <dbReference type="SAM" id="MobiDB-lite"/>
    </source>
</evidence>
<dbReference type="RefSeq" id="WP_126987538.1">
    <property type="nucleotide sequence ID" value="NZ_ML133856.1"/>
</dbReference>
<proteinExistence type="predicted"/>
<dbReference type="Pfam" id="PF10145">
    <property type="entry name" value="PhageMin_Tail"/>
    <property type="match status" value="1"/>
</dbReference>
<feature type="region of interest" description="Disordered" evidence="3">
    <location>
        <begin position="959"/>
        <end position="1033"/>
    </location>
</feature>
<evidence type="ECO:0000256" key="2">
    <source>
        <dbReference type="SAM" id="Coils"/>
    </source>
</evidence>
<dbReference type="PANTHER" id="PTHR37813:SF1">
    <property type="entry name" value="FELS-2 PROPHAGE PROTEIN"/>
    <property type="match status" value="1"/>
</dbReference>
<evidence type="ECO:0000313" key="6">
    <source>
        <dbReference type="EMBL" id="RRR18246.1"/>
    </source>
</evidence>
<comment type="caution">
    <text evidence="6">The sequence shown here is derived from an EMBL/GenBank/DDBJ whole genome shotgun (WGS) entry which is preliminary data.</text>
</comment>